<dbReference type="Pfam" id="PF12776">
    <property type="entry name" value="Myb_DNA-bind_3"/>
    <property type="match status" value="1"/>
</dbReference>
<sequence length="267" mass="30651">MTSKKDVKSLEKDGKVVTKWGDDSKTESLLKICIEEIEAGNRPTTHFSKEVWKNITEKFQKKTGYAYDRTQLKNRWDTLKREFSSFVKLVDKQTGVGWDHEKKTIMADDDWWVEKSKEDPDILKWKHGGPKFIKLLDKCFKGAIATRFALYKPYEDQLPCEGSESVFEDGRENNTITEDEGDADNFDVGNEVQPNPTPNSSRRIGDNSNKSLGESSDDSSYESDNTSKIDIEVQQVNRSQYHIATVMVAFMVTNHVLKYIVKEKKTT</sequence>
<reference evidence="3 4" key="1">
    <citation type="journal article" date="2022" name="Nat. Genet.">
        <title>Improved pea reference genome and pan-genome highlight genomic features and evolutionary characteristics.</title>
        <authorList>
            <person name="Yang T."/>
            <person name="Liu R."/>
            <person name="Luo Y."/>
            <person name="Hu S."/>
            <person name="Wang D."/>
            <person name="Wang C."/>
            <person name="Pandey M.K."/>
            <person name="Ge S."/>
            <person name="Xu Q."/>
            <person name="Li N."/>
            <person name="Li G."/>
            <person name="Huang Y."/>
            <person name="Saxena R.K."/>
            <person name="Ji Y."/>
            <person name="Li M."/>
            <person name="Yan X."/>
            <person name="He Y."/>
            <person name="Liu Y."/>
            <person name="Wang X."/>
            <person name="Xiang C."/>
            <person name="Varshney R.K."/>
            <person name="Ding H."/>
            <person name="Gao S."/>
            <person name="Zong X."/>
        </authorList>
    </citation>
    <scope>NUCLEOTIDE SEQUENCE [LARGE SCALE GENOMIC DNA]</scope>
    <source>
        <strain evidence="3 4">cv. Zhongwan 6</strain>
    </source>
</reference>
<proteinExistence type="predicted"/>
<dbReference type="Gramene" id="Psat02G0065800-T1">
    <property type="protein sequence ID" value="KAI5433463.1"/>
    <property type="gene ID" value="KIW84_020658"/>
</dbReference>
<dbReference type="Proteomes" id="UP001058974">
    <property type="component" value="Chromosome 2"/>
</dbReference>
<gene>
    <name evidence="3" type="ORF">KIW84_020658</name>
</gene>
<dbReference type="EMBL" id="JAMSHJ010000002">
    <property type="protein sequence ID" value="KAI5433463.1"/>
    <property type="molecule type" value="Genomic_DNA"/>
</dbReference>
<feature type="region of interest" description="Disordered" evidence="1">
    <location>
        <begin position="174"/>
        <end position="226"/>
    </location>
</feature>
<dbReference type="InterPro" id="IPR024752">
    <property type="entry name" value="Myb/SANT-like_dom"/>
</dbReference>
<evidence type="ECO:0000313" key="3">
    <source>
        <dbReference type="EMBL" id="KAI5433463.1"/>
    </source>
</evidence>
<feature type="domain" description="Myb/SANT-like" evidence="2">
    <location>
        <begin position="23"/>
        <end position="113"/>
    </location>
</feature>
<dbReference type="Gene3D" id="1.10.10.60">
    <property type="entry name" value="Homeodomain-like"/>
    <property type="match status" value="1"/>
</dbReference>
<dbReference type="OrthoDB" id="4955136at2759"/>
<evidence type="ECO:0000259" key="2">
    <source>
        <dbReference type="Pfam" id="PF12776"/>
    </source>
</evidence>
<dbReference type="PANTHER" id="PTHR31704">
    <property type="entry name" value="MYB/SANT-LIKE DNA-BINDING DOMAIN PROTEIN-RELATED"/>
    <property type="match status" value="1"/>
</dbReference>
<accession>A0A9D5B4D9</accession>
<comment type="caution">
    <text evidence="3">The sequence shown here is derived from an EMBL/GenBank/DDBJ whole genome shotgun (WGS) entry which is preliminary data.</text>
</comment>
<evidence type="ECO:0000256" key="1">
    <source>
        <dbReference type="SAM" id="MobiDB-lite"/>
    </source>
</evidence>
<name>A0A9D5B4D9_PEA</name>
<evidence type="ECO:0000313" key="4">
    <source>
        <dbReference type="Proteomes" id="UP001058974"/>
    </source>
</evidence>
<organism evidence="3 4">
    <name type="scientific">Pisum sativum</name>
    <name type="common">Garden pea</name>
    <name type="synonym">Lathyrus oleraceus</name>
    <dbReference type="NCBI Taxonomy" id="3888"/>
    <lineage>
        <taxon>Eukaryota</taxon>
        <taxon>Viridiplantae</taxon>
        <taxon>Streptophyta</taxon>
        <taxon>Embryophyta</taxon>
        <taxon>Tracheophyta</taxon>
        <taxon>Spermatophyta</taxon>
        <taxon>Magnoliopsida</taxon>
        <taxon>eudicotyledons</taxon>
        <taxon>Gunneridae</taxon>
        <taxon>Pentapetalae</taxon>
        <taxon>rosids</taxon>
        <taxon>fabids</taxon>
        <taxon>Fabales</taxon>
        <taxon>Fabaceae</taxon>
        <taxon>Papilionoideae</taxon>
        <taxon>50 kb inversion clade</taxon>
        <taxon>NPAAA clade</taxon>
        <taxon>Hologalegina</taxon>
        <taxon>IRL clade</taxon>
        <taxon>Fabeae</taxon>
        <taxon>Lathyrus</taxon>
    </lineage>
</organism>
<feature type="compositionally biased region" description="Polar residues" evidence="1">
    <location>
        <begin position="192"/>
        <end position="202"/>
    </location>
</feature>
<keyword evidence="4" id="KW-1185">Reference proteome</keyword>
<protein>
    <recommendedName>
        <fullName evidence="2">Myb/SANT-like domain-containing protein</fullName>
    </recommendedName>
</protein>
<dbReference type="PANTHER" id="PTHR31704:SF37">
    <property type="entry name" value="HEAT SHOCK PROTEIN"/>
    <property type="match status" value="1"/>
</dbReference>
<dbReference type="AlphaFoldDB" id="A0A9D5B4D9"/>